<dbReference type="Proteomes" id="UP001331761">
    <property type="component" value="Unassembled WGS sequence"/>
</dbReference>
<keyword evidence="2" id="KW-1185">Reference proteome</keyword>
<protein>
    <submittedName>
        <fullName evidence="1">Uncharacterized protein</fullName>
    </submittedName>
</protein>
<name>A0AAN8IW05_TRICO</name>
<sequence length="112" mass="12635">MNRAIAILCLLIEARHCDETYRNPTLVQSIDGHTLLNEDFIAKYLAIPKHVPKAGAPAIRYKLRKRLGFLKSAETTSIPETTTTVTRITYQEGIHDQYVENGNISDNENADH</sequence>
<accession>A0AAN8IW05</accession>
<reference evidence="1 2" key="1">
    <citation type="submission" date="2019-10" db="EMBL/GenBank/DDBJ databases">
        <title>Assembly and Annotation for the nematode Trichostrongylus colubriformis.</title>
        <authorList>
            <person name="Martin J."/>
        </authorList>
    </citation>
    <scope>NUCLEOTIDE SEQUENCE [LARGE SCALE GENOMIC DNA]</scope>
    <source>
        <strain evidence="1">G859</strain>
        <tissue evidence="1">Whole worm</tissue>
    </source>
</reference>
<proteinExistence type="predicted"/>
<dbReference type="EMBL" id="WIXE01003903">
    <property type="protein sequence ID" value="KAK5983522.1"/>
    <property type="molecule type" value="Genomic_DNA"/>
</dbReference>
<organism evidence="1 2">
    <name type="scientific">Trichostrongylus colubriformis</name>
    <name type="common">Black scour worm</name>
    <dbReference type="NCBI Taxonomy" id="6319"/>
    <lineage>
        <taxon>Eukaryota</taxon>
        <taxon>Metazoa</taxon>
        <taxon>Ecdysozoa</taxon>
        <taxon>Nematoda</taxon>
        <taxon>Chromadorea</taxon>
        <taxon>Rhabditida</taxon>
        <taxon>Rhabditina</taxon>
        <taxon>Rhabditomorpha</taxon>
        <taxon>Strongyloidea</taxon>
        <taxon>Trichostrongylidae</taxon>
        <taxon>Trichostrongylus</taxon>
    </lineage>
</organism>
<dbReference type="AlphaFoldDB" id="A0AAN8IW05"/>
<gene>
    <name evidence="1" type="ORF">GCK32_001137</name>
</gene>
<evidence type="ECO:0000313" key="1">
    <source>
        <dbReference type="EMBL" id="KAK5983522.1"/>
    </source>
</evidence>
<comment type="caution">
    <text evidence="1">The sequence shown here is derived from an EMBL/GenBank/DDBJ whole genome shotgun (WGS) entry which is preliminary data.</text>
</comment>
<evidence type="ECO:0000313" key="2">
    <source>
        <dbReference type="Proteomes" id="UP001331761"/>
    </source>
</evidence>